<feature type="region of interest" description="Disordered" evidence="1">
    <location>
        <begin position="61"/>
        <end position="83"/>
    </location>
</feature>
<accession>A0A5C3KBK3</accession>
<feature type="region of interest" description="Disordered" evidence="1">
    <location>
        <begin position="1"/>
        <end position="29"/>
    </location>
</feature>
<evidence type="ECO:0000313" key="3">
    <source>
        <dbReference type="Proteomes" id="UP000307440"/>
    </source>
</evidence>
<organism evidence="2 3">
    <name type="scientific">Coprinopsis marcescibilis</name>
    <name type="common">Agaric fungus</name>
    <name type="synonym">Psathyrella marcescibilis</name>
    <dbReference type="NCBI Taxonomy" id="230819"/>
    <lineage>
        <taxon>Eukaryota</taxon>
        <taxon>Fungi</taxon>
        <taxon>Dikarya</taxon>
        <taxon>Basidiomycota</taxon>
        <taxon>Agaricomycotina</taxon>
        <taxon>Agaricomycetes</taxon>
        <taxon>Agaricomycetidae</taxon>
        <taxon>Agaricales</taxon>
        <taxon>Agaricineae</taxon>
        <taxon>Psathyrellaceae</taxon>
        <taxon>Coprinopsis</taxon>
    </lineage>
</organism>
<reference evidence="2 3" key="1">
    <citation type="journal article" date="2019" name="Nat. Ecol. Evol.">
        <title>Megaphylogeny resolves global patterns of mushroom evolution.</title>
        <authorList>
            <person name="Varga T."/>
            <person name="Krizsan K."/>
            <person name="Foldi C."/>
            <person name="Dima B."/>
            <person name="Sanchez-Garcia M."/>
            <person name="Sanchez-Ramirez S."/>
            <person name="Szollosi G.J."/>
            <person name="Szarkandi J.G."/>
            <person name="Papp V."/>
            <person name="Albert L."/>
            <person name="Andreopoulos W."/>
            <person name="Angelini C."/>
            <person name="Antonin V."/>
            <person name="Barry K.W."/>
            <person name="Bougher N.L."/>
            <person name="Buchanan P."/>
            <person name="Buyck B."/>
            <person name="Bense V."/>
            <person name="Catcheside P."/>
            <person name="Chovatia M."/>
            <person name="Cooper J."/>
            <person name="Damon W."/>
            <person name="Desjardin D."/>
            <person name="Finy P."/>
            <person name="Geml J."/>
            <person name="Haridas S."/>
            <person name="Hughes K."/>
            <person name="Justo A."/>
            <person name="Karasinski D."/>
            <person name="Kautmanova I."/>
            <person name="Kiss B."/>
            <person name="Kocsube S."/>
            <person name="Kotiranta H."/>
            <person name="LaButti K.M."/>
            <person name="Lechner B.E."/>
            <person name="Liimatainen K."/>
            <person name="Lipzen A."/>
            <person name="Lukacs Z."/>
            <person name="Mihaltcheva S."/>
            <person name="Morgado L.N."/>
            <person name="Niskanen T."/>
            <person name="Noordeloos M.E."/>
            <person name="Ohm R.A."/>
            <person name="Ortiz-Santana B."/>
            <person name="Ovrebo C."/>
            <person name="Racz N."/>
            <person name="Riley R."/>
            <person name="Savchenko A."/>
            <person name="Shiryaev A."/>
            <person name="Soop K."/>
            <person name="Spirin V."/>
            <person name="Szebenyi C."/>
            <person name="Tomsovsky M."/>
            <person name="Tulloss R.E."/>
            <person name="Uehling J."/>
            <person name="Grigoriev I.V."/>
            <person name="Vagvolgyi C."/>
            <person name="Papp T."/>
            <person name="Martin F.M."/>
            <person name="Miettinen O."/>
            <person name="Hibbett D.S."/>
            <person name="Nagy L.G."/>
        </authorList>
    </citation>
    <scope>NUCLEOTIDE SEQUENCE [LARGE SCALE GENOMIC DNA]</scope>
    <source>
        <strain evidence="2 3">CBS 121175</strain>
    </source>
</reference>
<sequence>MNRTSKAKKAAAAQARQGLMKRRDEEKQANQPVTIAIYDHTECTSWAGGVNHCLSDCEDNSFEVDSDWDADSEGEEDQDEDPDLEVLVVGEIDEDLDMDGS</sequence>
<protein>
    <submittedName>
        <fullName evidence="2">Uncharacterized protein</fullName>
    </submittedName>
</protein>
<gene>
    <name evidence="2" type="ORF">FA15DRAFT_710849</name>
</gene>
<evidence type="ECO:0000313" key="2">
    <source>
        <dbReference type="EMBL" id="TFK17380.1"/>
    </source>
</evidence>
<dbReference type="AlphaFoldDB" id="A0A5C3KBK3"/>
<proteinExistence type="predicted"/>
<name>A0A5C3KBK3_COPMA</name>
<dbReference type="EMBL" id="ML210518">
    <property type="protein sequence ID" value="TFK17380.1"/>
    <property type="molecule type" value="Genomic_DNA"/>
</dbReference>
<dbReference type="Proteomes" id="UP000307440">
    <property type="component" value="Unassembled WGS sequence"/>
</dbReference>
<keyword evidence="3" id="KW-1185">Reference proteome</keyword>
<evidence type="ECO:0000256" key="1">
    <source>
        <dbReference type="SAM" id="MobiDB-lite"/>
    </source>
</evidence>